<dbReference type="EMBL" id="VSRR010061559">
    <property type="protein sequence ID" value="MPC83111.1"/>
    <property type="molecule type" value="Genomic_DNA"/>
</dbReference>
<dbReference type="AlphaFoldDB" id="A0A5B7ICD4"/>
<dbReference type="Proteomes" id="UP000324222">
    <property type="component" value="Unassembled WGS sequence"/>
</dbReference>
<evidence type="ECO:0000313" key="2">
    <source>
        <dbReference type="Proteomes" id="UP000324222"/>
    </source>
</evidence>
<proteinExistence type="predicted"/>
<sequence length="82" mass="9471">MQISRGGPSHHLNDLWTCARCRQQQSTLKPAPCSPPPAPRKDINWAYTSCNMITCRYTNQSHAGTEKRGRRCLEVREKRWSD</sequence>
<organism evidence="1 2">
    <name type="scientific">Portunus trituberculatus</name>
    <name type="common">Swimming crab</name>
    <name type="synonym">Neptunus trituberculatus</name>
    <dbReference type="NCBI Taxonomy" id="210409"/>
    <lineage>
        <taxon>Eukaryota</taxon>
        <taxon>Metazoa</taxon>
        <taxon>Ecdysozoa</taxon>
        <taxon>Arthropoda</taxon>
        <taxon>Crustacea</taxon>
        <taxon>Multicrustacea</taxon>
        <taxon>Malacostraca</taxon>
        <taxon>Eumalacostraca</taxon>
        <taxon>Eucarida</taxon>
        <taxon>Decapoda</taxon>
        <taxon>Pleocyemata</taxon>
        <taxon>Brachyura</taxon>
        <taxon>Eubrachyura</taxon>
        <taxon>Portunoidea</taxon>
        <taxon>Portunidae</taxon>
        <taxon>Portuninae</taxon>
        <taxon>Portunus</taxon>
    </lineage>
</organism>
<comment type="caution">
    <text evidence="1">The sequence shown here is derived from an EMBL/GenBank/DDBJ whole genome shotgun (WGS) entry which is preliminary data.</text>
</comment>
<protein>
    <submittedName>
        <fullName evidence="1">Uncharacterized protein</fullName>
    </submittedName>
</protein>
<evidence type="ECO:0000313" key="1">
    <source>
        <dbReference type="EMBL" id="MPC83111.1"/>
    </source>
</evidence>
<name>A0A5B7ICD4_PORTR</name>
<gene>
    <name evidence="1" type="ORF">E2C01_077802</name>
</gene>
<accession>A0A5B7ICD4</accession>
<keyword evidence="2" id="KW-1185">Reference proteome</keyword>
<reference evidence="1 2" key="1">
    <citation type="submission" date="2019-05" db="EMBL/GenBank/DDBJ databases">
        <title>Another draft genome of Portunus trituberculatus and its Hox gene families provides insights of decapod evolution.</title>
        <authorList>
            <person name="Jeong J.-H."/>
            <person name="Song I."/>
            <person name="Kim S."/>
            <person name="Choi T."/>
            <person name="Kim D."/>
            <person name="Ryu S."/>
            <person name="Kim W."/>
        </authorList>
    </citation>
    <scope>NUCLEOTIDE SEQUENCE [LARGE SCALE GENOMIC DNA]</scope>
    <source>
        <tissue evidence="1">Muscle</tissue>
    </source>
</reference>